<dbReference type="Proteomes" id="UP000823405">
    <property type="component" value="Unassembled WGS sequence"/>
</dbReference>
<dbReference type="GO" id="GO:0043657">
    <property type="term" value="C:host cell"/>
    <property type="evidence" value="ECO:0007669"/>
    <property type="project" value="UniProtKB-SubCell"/>
</dbReference>
<evidence type="ECO:0000313" key="6">
    <source>
        <dbReference type="Proteomes" id="UP000823405"/>
    </source>
</evidence>
<evidence type="ECO:0000313" key="5">
    <source>
        <dbReference type="EMBL" id="KAG0298008.1"/>
    </source>
</evidence>
<comment type="subcellular location">
    <subcellularLocation>
        <location evidence="1">Host cell</location>
    </subcellularLocation>
    <subcellularLocation>
        <location evidence="2">Secreted</location>
    </subcellularLocation>
</comment>
<reference evidence="5" key="1">
    <citation type="journal article" date="2020" name="Fungal Divers.">
        <title>Resolving the Mortierellaceae phylogeny through synthesis of multi-gene phylogenetics and phylogenomics.</title>
        <authorList>
            <person name="Vandepol N."/>
            <person name="Liber J."/>
            <person name="Desiro A."/>
            <person name="Na H."/>
            <person name="Kennedy M."/>
            <person name="Barry K."/>
            <person name="Grigoriev I.V."/>
            <person name="Miller A.N."/>
            <person name="O'Donnell K."/>
            <person name="Stajich J.E."/>
            <person name="Bonito G."/>
        </authorList>
    </citation>
    <scope>NUCLEOTIDE SEQUENCE</scope>
    <source>
        <strain evidence="5">NVP60</strain>
    </source>
</reference>
<name>A0A9P6UH28_9FUNG</name>
<protein>
    <recommendedName>
        <fullName evidence="4">Crinkler effector protein N-terminal domain-containing protein</fullName>
    </recommendedName>
</protein>
<dbReference type="AlphaFoldDB" id="A0A9P6UH28"/>
<dbReference type="Pfam" id="PF20147">
    <property type="entry name" value="Crinkler"/>
    <property type="match status" value="1"/>
</dbReference>
<organism evidence="5 6">
    <name type="scientific">Linnemannia gamsii</name>
    <dbReference type="NCBI Taxonomy" id="64522"/>
    <lineage>
        <taxon>Eukaryota</taxon>
        <taxon>Fungi</taxon>
        <taxon>Fungi incertae sedis</taxon>
        <taxon>Mucoromycota</taxon>
        <taxon>Mortierellomycotina</taxon>
        <taxon>Mortierellomycetes</taxon>
        <taxon>Mortierellales</taxon>
        <taxon>Mortierellaceae</taxon>
        <taxon>Linnemannia</taxon>
    </lineage>
</organism>
<keyword evidence="6" id="KW-1185">Reference proteome</keyword>
<gene>
    <name evidence="5" type="ORF">BGZ97_004183</name>
</gene>
<evidence type="ECO:0000256" key="1">
    <source>
        <dbReference type="ARBA" id="ARBA00004340"/>
    </source>
</evidence>
<evidence type="ECO:0000256" key="3">
    <source>
        <dbReference type="ARBA" id="ARBA00022525"/>
    </source>
</evidence>
<dbReference type="GO" id="GO:0005576">
    <property type="term" value="C:extracellular region"/>
    <property type="evidence" value="ECO:0007669"/>
    <property type="project" value="UniProtKB-SubCell"/>
</dbReference>
<evidence type="ECO:0000256" key="2">
    <source>
        <dbReference type="ARBA" id="ARBA00004613"/>
    </source>
</evidence>
<dbReference type="EMBL" id="JAAAIN010002028">
    <property type="protein sequence ID" value="KAG0298008.1"/>
    <property type="molecule type" value="Genomic_DNA"/>
</dbReference>
<dbReference type="InterPro" id="IPR045379">
    <property type="entry name" value="Crinkler_N"/>
</dbReference>
<sequence length="112" mass="12637">MTDSLLHLNCLVDGESTSFPVKIESNETIGELKKAIKTEKAPRFDDVAADELTLWHVSIPVAPKKERKNISLADVSSKEELDEIDDLSDVFEERPPKKTIHIISMHLFPLKL</sequence>
<comment type="caution">
    <text evidence="5">The sequence shown here is derived from an EMBL/GenBank/DDBJ whole genome shotgun (WGS) entry which is preliminary data.</text>
</comment>
<proteinExistence type="predicted"/>
<feature type="domain" description="Crinkler effector protein N-terminal" evidence="4">
    <location>
        <begin position="6"/>
        <end position="103"/>
    </location>
</feature>
<keyword evidence="3" id="KW-0964">Secreted</keyword>
<accession>A0A9P6UH28</accession>
<evidence type="ECO:0000259" key="4">
    <source>
        <dbReference type="Pfam" id="PF20147"/>
    </source>
</evidence>
<dbReference type="OrthoDB" id="2304312at2759"/>